<evidence type="ECO:0000313" key="1">
    <source>
        <dbReference type="EMBL" id="MBI4727123.1"/>
    </source>
</evidence>
<dbReference type="Proteomes" id="UP000736328">
    <property type="component" value="Unassembled WGS sequence"/>
</dbReference>
<dbReference type="AlphaFoldDB" id="A0A933IBW1"/>
<protein>
    <submittedName>
        <fullName evidence="1">Uncharacterized protein</fullName>
    </submittedName>
</protein>
<comment type="caution">
    <text evidence="1">The sequence shown here is derived from an EMBL/GenBank/DDBJ whole genome shotgun (WGS) entry which is preliminary data.</text>
</comment>
<sequence length="92" mass="10432">MAEYYRVFVAPGRFFEDAGRIRIGFGGPPEIFKKNILKLAEVITNLAECRLGLKKTGFFDNITKSGFLGFRQLVTNKLNSMLIPQNIFLCVQ</sequence>
<accession>A0A933IBW1</accession>
<evidence type="ECO:0000313" key="2">
    <source>
        <dbReference type="Proteomes" id="UP000736328"/>
    </source>
</evidence>
<name>A0A933IBW1_UNCT6</name>
<gene>
    <name evidence="1" type="ORF">HY768_07865</name>
</gene>
<dbReference type="EMBL" id="JACQXR010000102">
    <property type="protein sequence ID" value="MBI4727123.1"/>
    <property type="molecule type" value="Genomic_DNA"/>
</dbReference>
<proteinExistence type="predicted"/>
<organism evidence="1 2">
    <name type="scientific">candidate division TA06 bacterium</name>
    <dbReference type="NCBI Taxonomy" id="2250710"/>
    <lineage>
        <taxon>Bacteria</taxon>
        <taxon>Bacteria division TA06</taxon>
    </lineage>
</organism>
<reference evidence="1" key="1">
    <citation type="submission" date="2020-07" db="EMBL/GenBank/DDBJ databases">
        <title>Huge and variable diversity of episymbiotic CPR bacteria and DPANN archaea in groundwater ecosystems.</title>
        <authorList>
            <person name="He C.Y."/>
            <person name="Keren R."/>
            <person name="Whittaker M."/>
            <person name="Farag I.F."/>
            <person name="Doudna J."/>
            <person name="Cate J.H.D."/>
            <person name="Banfield J.F."/>
        </authorList>
    </citation>
    <scope>NUCLEOTIDE SEQUENCE</scope>
    <source>
        <strain evidence="1">NC_groundwater_1520_Pr4_B-0.1um_53_5</strain>
    </source>
</reference>